<dbReference type="AlphaFoldDB" id="A0A4U9WKH4"/>
<reference evidence="1" key="1">
    <citation type="submission" date="2019-05" db="EMBL/GenBank/DDBJ databases">
        <authorList>
            <consortium name="Pathogen Informatics"/>
        </authorList>
    </citation>
    <scope>NUCLEOTIDE SEQUENCE [LARGE SCALE GENOMIC DNA]</scope>
    <source>
        <strain evidence="1">NCTC12965</strain>
    </source>
</reference>
<sequence length="178" mass="18918">MLLVKAIGQRQGQLPQLVACAVQRFTTELQHAADAAAANLAFRDFVSAIAAIVTERQARRVFAGRHRRHLIGGVALHQRQTVGEGHGIGITVLLGDLNADHLVKLRHQLIALIQQGVRLAAAAAGPHLGDFVIQAGDLLAVSIDLVGAVAQLLVDARIHIAQILVRIVELIHQAVGLA</sequence>
<name>A0A4U9WKH4_SERFO</name>
<accession>A0A4U9WKH4</accession>
<dbReference type="EMBL" id="CABEEZ010000162">
    <property type="protein sequence ID" value="VTR59719.1"/>
    <property type="molecule type" value="Genomic_DNA"/>
</dbReference>
<evidence type="ECO:0000313" key="1">
    <source>
        <dbReference type="EMBL" id="VTR59719.1"/>
    </source>
</evidence>
<organism evidence="1">
    <name type="scientific">Serratia fonticola</name>
    <dbReference type="NCBI Taxonomy" id="47917"/>
    <lineage>
        <taxon>Bacteria</taxon>
        <taxon>Pseudomonadati</taxon>
        <taxon>Pseudomonadota</taxon>
        <taxon>Gammaproteobacteria</taxon>
        <taxon>Enterobacterales</taxon>
        <taxon>Yersiniaceae</taxon>
        <taxon>Serratia</taxon>
    </lineage>
</organism>
<protein>
    <submittedName>
        <fullName evidence="1">Uncharacterized protein</fullName>
    </submittedName>
</protein>
<proteinExistence type="predicted"/>
<gene>
    <name evidence="1" type="ORF">NCTC12965_08226</name>
</gene>